<dbReference type="GO" id="GO:0008253">
    <property type="term" value="F:5'-nucleotidase activity"/>
    <property type="evidence" value="ECO:0007669"/>
    <property type="project" value="UniProtKB-EC"/>
</dbReference>
<comment type="caution">
    <text evidence="2">The sequence shown here is derived from an EMBL/GenBank/DDBJ whole genome shotgun (WGS) entry which is preliminary data.</text>
</comment>
<accession>A0A090Q942</accession>
<evidence type="ECO:0000313" key="2">
    <source>
        <dbReference type="EMBL" id="GAK98288.1"/>
    </source>
</evidence>
<feature type="domain" description="5'-Nucleotidase C-terminal" evidence="1">
    <location>
        <begin position="96"/>
        <end position="229"/>
    </location>
</feature>
<dbReference type="eggNOG" id="COG0737">
    <property type="taxonomic scope" value="Bacteria"/>
</dbReference>
<organism evidence="2 3">
    <name type="scientific">Nonlabens tegetincola</name>
    <dbReference type="NCBI Taxonomy" id="323273"/>
    <lineage>
        <taxon>Bacteria</taxon>
        <taxon>Pseudomonadati</taxon>
        <taxon>Bacteroidota</taxon>
        <taxon>Flavobacteriia</taxon>
        <taxon>Flavobacteriales</taxon>
        <taxon>Flavobacteriaceae</taxon>
        <taxon>Nonlabens</taxon>
    </lineage>
</organism>
<dbReference type="Pfam" id="PF02872">
    <property type="entry name" value="5_nucleotid_C"/>
    <property type="match status" value="1"/>
</dbReference>
<name>A0A090Q942_9FLAO</name>
<evidence type="ECO:0000313" key="3">
    <source>
        <dbReference type="Proteomes" id="UP000029221"/>
    </source>
</evidence>
<gene>
    <name evidence="2" type="ORF">JCM19294_922</name>
</gene>
<dbReference type="Gene3D" id="3.90.780.10">
    <property type="entry name" value="5'-Nucleotidase, C-terminal domain"/>
    <property type="match status" value="1"/>
</dbReference>
<dbReference type="RefSeq" id="WP_042280388.1">
    <property type="nucleotide sequence ID" value="NZ_BBML01000010.1"/>
</dbReference>
<evidence type="ECO:0000259" key="1">
    <source>
        <dbReference type="Pfam" id="PF02872"/>
    </source>
</evidence>
<dbReference type="STRING" id="319236.BST91_07005"/>
<dbReference type="EC" id="3.1.3.5" evidence="2"/>
<dbReference type="InterPro" id="IPR006179">
    <property type="entry name" value="5_nucleotidase/apyrase"/>
</dbReference>
<proteinExistence type="predicted"/>
<sequence>MAFCYNFPLKTYRKLGVYLAFAKALFLTTLLTSCNSNTNVHLDTVDYKRIEINDSLAQEDSIAQFIAPYGEKINQEMNRVLCYNPKSMHKNDTPLNTALGNMLCEIIMEQVNPVVKNRLDTNIDVVLLNHGGIRAPLPAGEVTTKRAYEIMPFENEVVVAQLNKAQMEQLIQYILDRERAHPFSGMKISLNADSSLNNVSINDQPLTKKIYYVATSDYLYNGGDSMNFFNNTTVTKTDYKIRNAMIDYFKKVDTLKFESDNRFTKAN</sequence>
<dbReference type="GO" id="GO:0030288">
    <property type="term" value="C:outer membrane-bounded periplasmic space"/>
    <property type="evidence" value="ECO:0007669"/>
    <property type="project" value="TreeGrafter"/>
</dbReference>
<keyword evidence="2" id="KW-0378">Hydrolase</keyword>
<dbReference type="EMBL" id="BBML01000010">
    <property type="protein sequence ID" value="GAK98288.1"/>
    <property type="molecule type" value="Genomic_DNA"/>
</dbReference>
<dbReference type="SUPFAM" id="SSF55816">
    <property type="entry name" value="5'-nucleotidase (syn. UDP-sugar hydrolase), C-terminal domain"/>
    <property type="match status" value="1"/>
</dbReference>
<keyword evidence="3" id="KW-1185">Reference proteome</keyword>
<dbReference type="InterPro" id="IPR008334">
    <property type="entry name" value="5'-Nucleotdase_C"/>
</dbReference>
<dbReference type="InterPro" id="IPR036907">
    <property type="entry name" value="5'-Nucleotdase_C_sf"/>
</dbReference>
<dbReference type="PANTHER" id="PTHR11575">
    <property type="entry name" value="5'-NUCLEOTIDASE-RELATED"/>
    <property type="match status" value="1"/>
</dbReference>
<dbReference type="GO" id="GO:0009166">
    <property type="term" value="P:nucleotide catabolic process"/>
    <property type="evidence" value="ECO:0007669"/>
    <property type="project" value="InterPro"/>
</dbReference>
<dbReference type="PANTHER" id="PTHR11575:SF24">
    <property type="entry name" value="5'-NUCLEOTIDASE"/>
    <property type="match status" value="1"/>
</dbReference>
<protein>
    <submittedName>
        <fullName evidence="2">5'-nucleotidase</fullName>
        <ecNumber evidence="2">3.1.3.5</ecNumber>
    </submittedName>
</protein>
<reference evidence="2" key="1">
    <citation type="journal article" date="2014" name="Genome Announc.">
        <title>Draft Genome Sequences of Marine Flavobacterium Nonlabens Strains NR17, NR24, NR27, NR32, NR33, and Ara13.</title>
        <authorList>
            <person name="Nakanishi M."/>
            <person name="Meirelles P."/>
            <person name="Suzuki R."/>
            <person name="Takatani N."/>
            <person name="Mino S."/>
            <person name="Suda W."/>
            <person name="Oshima K."/>
            <person name="Hattori M."/>
            <person name="Ohkuma M."/>
            <person name="Hosokawa M."/>
            <person name="Miyashita K."/>
            <person name="Thompson F.L."/>
            <person name="Niwa A."/>
            <person name="Sawabe T."/>
            <person name="Sawabe T."/>
        </authorList>
    </citation>
    <scope>NUCLEOTIDE SEQUENCE [LARGE SCALE GENOMIC DNA]</scope>
    <source>
        <strain evidence="2">JCM 19294</strain>
    </source>
</reference>
<dbReference type="Proteomes" id="UP000029221">
    <property type="component" value="Unassembled WGS sequence"/>
</dbReference>
<dbReference type="AlphaFoldDB" id="A0A090Q942"/>